<evidence type="ECO:0000256" key="1">
    <source>
        <dbReference type="SAM" id="MobiDB-lite"/>
    </source>
</evidence>
<dbReference type="EMBL" id="ACYE01000093">
    <property type="protein sequence ID" value="EFE43477.1"/>
    <property type="molecule type" value="Genomic_DNA"/>
</dbReference>
<feature type="compositionally biased region" description="Basic residues" evidence="1">
    <location>
        <begin position="1"/>
        <end position="14"/>
    </location>
</feature>
<protein>
    <submittedName>
        <fullName evidence="2">Uncharacterized protein</fullName>
    </submittedName>
</protein>
<dbReference type="KEGG" id="tve:TRV_01764"/>
<organism evidence="2 3">
    <name type="scientific">Trichophyton verrucosum (strain HKI 0517)</name>
    <dbReference type="NCBI Taxonomy" id="663202"/>
    <lineage>
        <taxon>Eukaryota</taxon>
        <taxon>Fungi</taxon>
        <taxon>Dikarya</taxon>
        <taxon>Ascomycota</taxon>
        <taxon>Pezizomycotina</taxon>
        <taxon>Eurotiomycetes</taxon>
        <taxon>Eurotiomycetidae</taxon>
        <taxon>Onygenales</taxon>
        <taxon>Arthrodermataceae</taxon>
        <taxon>Trichophyton</taxon>
    </lineage>
</organism>
<feature type="compositionally biased region" description="Basic and acidic residues" evidence="1">
    <location>
        <begin position="124"/>
        <end position="140"/>
    </location>
</feature>
<accession>D4D3V2</accession>
<dbReference type="RefSeq" id="XP_003024095.1">
    <property type="nucleotide sequence ID" value="XM_003024049.1"/>
</dbReference>
<dbReference type="HOGENOM" id="CLU_1070352_0_0_1"/>
<dbReference type="Proteomes" id="UP000008383">
    <property type="component" value="Unassembled WGS sequence"/>
</dbReference>
<name>D4D3V2_TRIVH</name>
<dbReference type="GeneID" id="9577083"/>
<feature type="region of interest" description="Disordered" evidence="1">
    <location>
        <begin position="1"/>
        <end position="72"/>
    </location>
</feature>
<feature type="compositionally biased region" description="Basic and acidic residues" evidence="1">
    <location>
        <begin position="30"/>
        <end position="68"/>
    </location>
</feature>
<sequence length="260" mass="30032">MKLKRKKKTKREKAKKREREKGRRWAGATLKDDDRKTQAKDGEKKKEKKREEREEKAESRLRGGERGLRRGQKGLMGARRVVKMEVDVTRWQDERDFWAESWKIQEPRLERCLGSVLGLWKDGAAKGEEEDEKKERKESAGDGFSSSFLKDALGGGQMHDFNARSQKYGTATESERHEAVRVVDVISGKHCQHQHYPTTYSVHREVYGATCKQRDRYGDYAVQLACWTVRYAYLVTAIVQGLSYLFSALGRAGIRVPKHP</sequence>
<proteinExistence type="predicted"/>
<comment type="caution">
    <text evidence="2">The sequence shown here is derived from an EMBL/GenBank/DDBJ whole genome shotgun (WGS) entry which is preliminary data.</text>
</comment>
<evidence type="ECO:0000313" key="2">
    <source>
        <dbReference type="EMBL" id="EFE43477.1"/>
    </source>
</evidence>
<dbReference type="AlphaFoldDB" id="D4D3V2"/>
<keyword evidence="3" id="KW-1185">Reference proteome</keyword>
<gene>
    <name evidence="2" type="ORF">TRV_01764</name>
</gene>
<reference evidence="3" key="1">
    <citation type="journal article" date="2011" name="Genome Biol.">
        <title>Comparative and functional genomics provide insights into the pathogenicity of dermatophytic fungi.</title>
        <authorList>
            <person name="Burmester A."/>
            <person name="Shelest E."/>
            <person name="Gloeckner G."/>
            <person name="Heddergott C."/>
            <person name="Schindler S."/>
            <person name="Staib P."/>
            <person name="Heidel A."/>
            <person name="Felder M."/>
            <person name="Petzold A."/>
            <person name="Szafranski K."/>
            <person name="Feuermann M."/>
            <person name="Pedruzzi I."/>
            <person name="Priebe S."/>
            <person name="Groth M."/>
            <person name="Winkler R."/>
            <person name="Li W."/>
            <person name="Kniemeyer O."/>
            <person name="Schroeckh V."/>
            <person name="Hertweck C."/>
            <person name="Hube B."/>
            <person name="White T.C."/>
            <person name="Platzer M."/>
            <person name="Guthke R."/>
            <person name="Heitman J."/>
            <person name="Woestemeyer J."/>
            <person name="Zipfel P.F."/>
            <person name="Monod M."/>
            <person name="Brakhage A.A."/>
        </authorList>
    </citation>
    <scope>NUCLEOTIDE SEQUENCE [LARGE SCALE GENOMIC DNA]</scope>
    <source>
        <strain evidence="3">HKI 0517</strain>
    </source>
</reference>
<evidence type="ECO:0000313" key="3">
    <source>
        <dbReference type="Proteomes" id="UP000008383"/>
    </source>
</evidence>
<feature type="region of interest" description="Disordered" evidence="1">
    <location>
        <begin position="124"/>
        <end position="146"/>
    </location>
</feature>